<evidence type="ECO:0000313" key="8">
    <source>
        <dbReference type="EMBL" id="GAA1670812.1"/>
    </source>
</evidence>
<dbReference type="SMART" id="SM00752">
    <property type="entry name" value="HTTM"/>
    <property type="match status" value="1"/>
</dbReference>
<name>A0ABN2GG87_9ACTN</name>
<evidence type="ECO:0000256" key="5">
    <source>
        <dbReference type="SAM" id="MobiDB-lite"/>
    </source>
</evidence>
<evidence type="ECO:0000256" key="6">
    <source>
        <dbReference type="SAM" id="Phobius"/>
    </source>
</evidence>
<dbReference type="EMBL" id="BAAANY010000008">
    <property type="protein sequence ID" value="GAA1670812.1"/>
    <property type="molecule type" value="Genomic_DNA"/>
</dbReference>
<gene>
    <name evidence="8" type="ORF">GCM10009765_20290</name>
</gene>
<protein>
    <recommendedName>
        <fullName evidence="7">HTTM-like domain-containing protein</fullName>
    </recommendedName>
</protein>
<dbReference type="PANTHER" id="PTHR39535">
    <property type="entry name" value="SPORULATION-DELAYING PROTEIN SDPB"/>
    <property type="match status" value="1"/>
</dbReference>
<evidence type="ECO:0000259" key="7">
    <source>
        <dbReference type="SMART" id="SM00752"/>
    </source>
</evidence>
<keyword evidence="2 6" id="KW-0812">Transmembrane</keyword>
<accession>A0ABN2GG87</accession>
<dbReference type="InterPro" id="IPR011020">
    <property type="entry name" value="HTTM-like"/>
</dbReference>
<sequence length="334" mass="36574">MSGLVAAVRDRVSHAGSAAMAGWVGFWFRPQSAYPLGVVRIFFGVITFLWALTLLPELGPLLGPHGVLAQPDRGGPLAWSVLSVFNTDTAVILVWAVLLIAAAALTLGWHSRLAALIVFIAIMSIERRQPWIFNAGDGMMRIESLFLLLAPSGAALSLDQRRTTGSFFNAQERAPWALRLFQIQLSIVYLATVWDKVRGDTWNAGTAVSYSLRIVDLQNFVVPDWLTLNAPLMNLAAWGTLLVELSLGLFVWSRRARPWVLTAGVILHISILVTIAVGFFSFAVFVLYLSFLSPESAGRLADFVRRKLRRRSPPSEPAAAAVAEPVAESVPNTR</sequence>
<feature type="transmembrane region" description="Helical" evidence="6">
    <location>
        <begin position="235"/>
        <end position="253"/>
    </location>
</feature>
<dbReference type="Pfam" id="PF05090">
    <property type="entry name" value="HTTM"/>
    <property type="match status" value="1"/>
</dbReference>
<keyword evidence="9" id="KW-1185">Reference proteome</keyword>
<dbReference type="RefSeq" id="WP_344309229.1">
    <property type="nucleotide sequence ID" value="NZ_BAAANY010000008.1"/>
</dbReference>
<keyword evidence="4 6" id="KW-0472">Membrane</keyword>
<feature type="transmembrane region" description="Helical" evidence="6">
    <location>
        <begin position="34"/>
        <end position="55"/>
    </location>
</feature>
<evidence type="ECO:0000256" key="2">
    <source>
        <dbReference type="ARBA" id="ARBA00022692"/>
    </source>
</evidence>
<reference evidence="8 9" key="1">
    <citation type="journal article" date="2019" name="Int. J. Syst. Evol. Microbiol.">
        <title>The Global Catalogue of Microorganisms (GCM) 10K type strain sequencing project: providing services to taxonomists for standard genome sequencing and annotation.</title>
        <authorList>
            <consortium name="The Broad Institute Genomics Platform"/>
            <consortium name="The Broad Institute Genome Sequencing Center for Infectious Disease"/>
            <person name="Wu L."/>
            <person name="Ma J."/>
        </authorList>
    </citation>
    <scope>NUCLEOTIDE SEQUENCE [LARGE SCALE GENOMIC DNA]</scope>
    <source>
        <strain evidence="8 9">JCM 14718</strain>
    </source>
</reference>
<feature type="domain" description="HTTM-like" evidence="7">
    <location>
        <begin position="28"/>
        <end position="296"/>
    </location>
</feature>
<evidence type="ECO:0000256" key="4">
    <source>
        <dbReference type="ARBA" id="ARBA00023136"/>
    </source>
</evidence>
<feature type="transmembrane region" description="Helical" evidence="6">
    <location>
        <begin position="265"/>
        <end position="291"/>
    </location>
</feature>
<dbReference type="InterPro" id="IPR053934">
    <property type="entry name" value="HTTM_dom"/>
</dbReference>
<feature type="transmembrane region" description="Helical" evidence="6">
    <location>
        <begin position="76"/>
        <end position="103"/>
    </location>
</feature>
<feature type="region of interest" description="Disordered" evidence="5">
    <location>
        <begin position="310"/>
        <end position="334"/>
    </location>
</feature>
<organism evidence="8 9">
    <name type="scientific">Fodinicola feengrottensis</name>
    <dbReference type="NCBI Taxonomy" id="435914"/>
    <lineage>
        <taxon>Bacteria</taxon>
        <taxon>Bacillati</taxon>
        <taxon>Actinomycetota</taxon>
        <taxon>Actinomycetes</taxon>
        <taxon>Mycobacteriales</taxon>
        <taxon>Fodinicola</taxon>
    </lineage>
</organism>
<dbReference type="InterPro" id="IPR052964">
    <property type="entry name" value="Sporulation_signal_mat"/>
</dbReference>
<proteinExistence type="predicted"/>
<dbReference type="Proteomes" id="UP001500618">
    <property type="component" value="Unassembled WGS sequence"/>
</dbReference>
<comment type="caution">
    <text evidence="8">The sequence shown here is derived from an EMBL/GenBank/DDBJ whole genome shotgun (WGS) entry which is preliminary data.</text>
</comment>
<feature type="compositionally biased region" description="Low complexity" evidence="5">
    <location>
        <begin position="317"/>
        <end position="334"/>
    </location>
</feature>
<evidence type="ECO:0000256" key="1">
    <source>
        <dbReference type="ARBA" id="ARBA00004127"/>
    </source>
</evidence>
<comment type="subcellular location">
    <subcellularLocation>
        <location evidence="1">Endomembrane system</location>
        <topology evidence="1">Multi-pass membrane protein</topology>
    </subcellularLocation>
</comment>
<evidence type="ECO:0000256" key="3">
    <source>
        <dbReference type="ARBA" id="ARBA00022989"/>
    </source>
</evidence>
<evidence type="ECO:0000313" key="9">
    <source>
        <dbReference type="Proteomes" id="UP001500618"/>
    </source>
</evidence>
<dbReference type="PANTHER" id="PTHR39535:SF2">
    <property type="entry name" value="HTTM DOMAIN-CONTAINING PROTEIN"/>
    <property type="match status" value="1"/>
</dbReference>
<keyword evidence="3 6" id="KW-1133">Transmembrane helix</keyword>